<proteinExistence type="predicted"/>
<evidence type="ECO:0008006" key="4">
    <source>
        <dbReference type="Google" id="ProtNLM"/>
    </source>
</evidence>
<dbReference type="InterPro" id="IPR013922">
    <property type="entry name" value="Cyclin_PHO80-like"/>
</dbReference>
<comment type="caution">
    <text evidence="2">The sequence shown here is derived from an EMBL/GenBank/DDBJ whole genome shotgun (WGS) entry which is preliminary data.</text>
</comment>
<gene>
    <name evidence="2" type="ORF">BLNAU_20292</name>
</gene>
<evidence type="ECO:0000313" key="3">
    <source>
        <dbReference type="Proteomes" id="UP001281761"/>
    </source>
</evidence>
<dbReference type="Proteomes" id="UP001281761">
    <property type="component" value="Unassembled WGS sequence"/>
</dbReference>
<accession>A0ABQ9WZ33</accession>
<dbReference type="PANTHER" id="PTHR15615:SF108">
    <property type="entry name" value="PROTEIN CNPPD1"/>
    <property type="match status" value="1"/>
</dbReference>
<dbReference type="CDD" id="cd20557">
    <property type="entry name" value="CYCLIN_ScPCL1-like"/>
    <property type="match status" value="1"/>
</dbReference>
<dbReference type="PANTHER" id="PTHR15615">
    <property type="match status" value="1"/>
</dbReference>
<dbReference type="Pfam" id="PF08613">
    <property type="entry name" value="Cyclin"/>
    <property type="match status" value="1"/>
</dbReference>
<dbReference type="Gene3D" id="1.10.472.10">
    <property type="entry name" value="Cyclin-like"/>
    <property type="match status" value="1"/>
</dbReference>
<evidence type="ECO:0000256" key="1">
    <source>
        <dbReference type="SAM" id="MobiDB-lite"/>
    </source>
</evidence>
<feature type="compositionally biased region" description="Polar residues" evidence="1">
    <location>
        <begin position="320"/>
        <end position="358"/>
    </location>
</feature>
<keyword evidence="3" id="KW-1185">Reference proteome</keyword>
<organism evidence="2 3">
    <name type="scientific">Blattamonas nauphoetae</name>
    <dbReference type="NCBI Taxonomy" id="2049346"/>
    <lineage>
        <taxon>Eukaryota</taxon>
        <taxon>Metamonada</taxon>
        <taxon>Preaxostyla</taxon>
        <taxon>Oxymonadida</taxon>
        <taxon>Blattamonas</taxon>
    </lineage>
</organism>
<evidence type="ECO:0000313" key="2">
    <source>
        <dbReference type="EMBL" id="KAK2944759.1"/>
    </source>
</evidence>
<dbReference type="EMBL" id="JARBJD010000285">
    <property type="protein sequence ID" value="KAK2944759.1"/>
    <property type="molecule type" value="Genomic_DNA"/>
</dbReference>
<sequence>MHFTEAVARYLETFCPPEQARSVSSTEFQTEPCSVSLHHWIYHIYKISKISPSGIIQTCILLEKIHLAYPSLHFSNMNIRRLFLVGAMVISKVYEDITYRNKDWAVISSGSFVLEQINQMEVELLSLLDFYICITPEEYSTFVTYLYTEYQSKMPMSVPPSAFLPKNVSRHNTDVAGYQEFFITEQRRNQILLNHLDEILTQVGKDDAQSASSLLSIVERQTSLREEHEVLTLDAVKKGKTIQEIQEALQTLTTTVESDGIRLDELDNRVDEQEEITQQTLKEHSQLIKHHINQQPNSLDSQLQNHLDDPSTVSVDFFDHSNSNAPAVGPTTSPIFKQRSNTPKGKQDATQKLGSTELSKYPVLITEEHSPPHPSHPALSQASPMKQDKSPVGQGRGGDTEELSAPETVLRVDKARIESTI</sequence>
<dbReference type="InterPro" id="IPR036915">
    <property type="entry name" value="Cyclin-like_sf"/>
</dbReference>
<reference evidence="2 3" key="1">
    <citation type="journal article" date="2022" name="bioRxiv">
        <title>Genomics of Preaxostyla Flagellates Illuminates Evolutionary Transitions and the Path Towards Mitochondrial Loss.</title>
        <authorList>
            <person name="Novak L.V.F."/>
            <person name="Treitli S.C."/>
            <person name="Pyrih J."/>
            <person name="Halakuc P."/>
            <person name="Pipaliya S.V."/>
            <person name="Vacek V."/>
            <person name="Brzon O."/>
            <person name="Soukal P."/>
            <person name="Eme L."/>
            <person name="Dacks J.B."/>
            <person name="Karnkowska A."/>
            <person name="Elias M."/>
            <person name="Hampl V."/>
        </authorList>
    </citation>
    <scope>NUCLEOTIDE SEQUENCE [LARGE SCALE GENOMIC DNA]</scope>
    <source>
        <strain evidence="2">NAU3</strain>
        <tissue evidence="2">Gut</tissue>
    </source>
</reference>
<feature type="region of interest" description="Disordered" evidence="1">
    <location>
        <begin position="299"/>
        <end position="421"/>
    </location>
</feature>
<name>A0ABQ9WZ33_9EUKA</name>
<protein>
    <recommendedName>
        <fullName evidence="4">Cyclin N-terminal domain-containing protein</fullName>
    </recommendedName>
</protein>
<feature type="compositionally biased region" description="Basic and acidic residues" evidence="1">
    <location>
        <begin position="410"/>
        <end position="421"/>
    </location>
</feature>
<dbReference type="SUPFAM" id="SSF47954">
    <property type="entry name" value="Cyclin-like"/>
    <property type="match status" value="1"/>
</dbReference>